<feature type="compositionally biased region" description="Polar residues" evidence="1">
    <location>
        <begin position="99"/>
        <end position="140"/>
    </location>
</feature>
<dbReference type="Proteomes" id="UP000531561">
    <property type="component" value="Unassembled WGS sequence"/>
</dbReference>
<dbReference type="InterPro" id="IPR003034">
    <property type="entry name" value="SAP_dom"/>
</dbReference>
<feature type="domain" description="SAP" evidence="2">
    <location>
        <begin position="4"/>
        <end position="38"/>
    </location>
</feature>
<comment type="caution">
    <text evidence="3">The sequence shown here is derived from an EMBL/GenBank/DDBJ whole genome shotgun (WGS) entry which is preliminary data.</text>
</comment>
<feature type="region of interest" description="Disordered" evidence="1">
    <location>
        <begin position="617"/>
        <end position="649"/>
    </location>
</feature>
<protein>
    <recommendedName>
        <fullName evidence="2">SAP domain-containing protein</fullName>
    </recommendedName>
</protein>
<dbReference type="EMBL" id="JABFCT010000008">
    <property type="protein sequence ID" value="KAF5873564.1"/>
    <property type="molecule type" value="Genomic_DNA"/>
</dbReference>
<organism evidence="3 4">
    <name type="scientific">Botrytis fragariae</name>
    <dbReference type="NCBI Taxonomy" id="1964551"/>
    <lineage>
        <taxon>Eukaryota</taxon>
        <taxon>Fungi</taxon>
        <taxon>Dikarya</taxon>
        <taxon>Ascomycota</taxon>
        <taxon>Pezizomycotina</taxon>
        <taxon>Leotiomycetes</taxon>
        <taxon>Helotiales</taxon>
        <taxon>Sclerotiniaceae</taxon>
        <taxon>Botrytis</taxon>
    </lineage>
</organism>
<evidence type="ECO:0000313" key="4">
    <source>
        <dbReference type="Proteomes" id="UP000531561"/>
    </source>
</evidence>
<sequence>MVDYAKYRVVELKEVLKTRQLPTNGLKAALVQRLIESDARHISIEEVVDQKVKSNATSTAHPPQSQIGVDNLKIGTLLHNMDTLKSIPGFTATAAGNSMLGQENSHTSSKNQNPQCSISKNNYAQSLPNNSQNAVTFSENDFSDDDDIDLGTNYDLPMSQTSFTNSQPQSQPGAYSQSHMSHSSQVYGMTPPASGFQQGYRTMSLSQKSYLPATPTPRQPLASILSNQMSPPSSTKLHQKPLVYAPYLSFYQLEQMYPNGQNFQDENAKLARRKWLAKLGIDVSPYNFVFTNESQRDKVEIHWALKSPEERRDIEQKAVQLKPPYQVTHAVPLRLAPFALRTPVPINLIGPTPLSFYELEQTYFNFPQGKNLAYYDLVPKRLAWLETLGFDDPRYLPLAQSSRELQALNDLYDQKPSVERRAIEAKAKYINAKPNLPALSWVTLEKDYEIYPVSAFTTHTAYSDKRREWLQKLGLDVIPFCYKTAQLHEGNMQGMEIAWSEMTEVERNRVLEMAKSIKEDSNPVVESWAEFEYTYGFTREKDKEFKNDPAGYSKKRGLWIIDIGLDVEPFKSVISSPTALQAAWSTKPVEERKAIANKAKWEKERFVRDLARKKAEKAGGNYKAPPTEVKKTSKRTTTTKSSNYKVSKSSSYRHNRYGYGGYGRSYSSGYGFGYGRNRYSRY</sequence>
<gene>
    <name evidence="3" type="ORF">Bfra_005027</name>
</gene>
<feature type="compositionally biased region" description="Polar residues" evidence="1">
    <location>
        <begin position="158"/>
        <end position="185"/>
    </location>
</feature>
<feature type="compositionally biased region" description="Low complexity" evidence="1">
    <location>
        <begin position="635"/>
        <end position="649"/>
    </location>
</feature>
<dbReference type="AlphaFoldDB" id="A0A8H6ATV6"/>
<reference evidence="3 4" key="1">
    <citation type="journal article" date="2020" name="Phytopathology">
        <title>A high-quality genome resource of Botrytis fragariae, a new and rapidly spreading fungal pathogen causing strawberry gray mold in the U.S.A.</title>
        <authorList>
            <person name="Wu Y."/>
            <person name="Saski C.A."/>
            <person name="Schnabel G."/>
            <person name="Xiao S."/>
            <person name="Hu M."/>
        </authorList>
    </citation>
    <scope>NUCLEOTIDE SEQUENCE [LARGE SCALE GENOMIC DNA]</scope>
    <source>
        <strain evidence="3 4">BVB16</strain>
    </source>
</reference>
<dbReference type="OrthoDB" id="445357at2759"/>
<dbReference type="PROSITE" id="PS50800">
    <property type="entry name" value="SAP"/>
    <property type="match status" value="1"/>
</dbReference>
<accession>A0A8H6ATV6</accession>
<dbReference type="RefSeq" id="XP_037192510.1">
    <property type="nucleotide sequence ID" value="XM_037335415.1"/>
</dbReference>
<proteinExistence type="predicted"/>
<dbReference type="SMART" id="SM00513">
    <property type="entry name" value="SAP"/>
    <property type="match status" value="1"/>
</dbReference>
<evidence type="ECO:0000313" key="3">
    <source>
        <dbReference type="EMBL" id="KAF5873564.1"/>
    </source>
</evidence>
<evidence type="ECO:0000259" key="2">
    <source>
        <dbReference type="PROSITE" id="PS50800"/>
    </source>
</evidence>
<keyword evidence="4" id="KW-1185">Reference proteome</keyword>
<name>A0A8H6ATV6_9HELO</name>
<dbReference type="Pfam" id="PF02037">
    <property type="entry name" value="SAP"/>
    <property type="match status" value="1"/>
</dbReference>
<feature type="region of interest" description="Disordered" evidence="1">
    <location>
        <begin position="99"/>
        <end position="185"/>
    </location>
</feature>
<dbReference type="SUPFAM" id="SSF68906">
    <property type="entry name" value="SAP domain"/>
    <property type="match status" value="1"/>
</dbReference>
<evidence type="ECO:0000256" key="1">
    <source>
        <dbReference type="SAM" id="MobiDB-lite"/>
    </source>
</evidence>
<dbReference type="GeneID" id="59259107"/>
<dbReference type="Gene3D" id="1.10.720.30">
    <property type="entry name" value="SAP domain"/>
    <property type="match status" value="1"/>
</dbReference>
<dbReference type="InterPro" id="IPR036361">
    <property type="entry name" value="SAP_dom_sf"/>
</dbReference>